<proteinExistence type="predicted"/>
<dbReference type="AlphaFoldDB" id="A0A2A2KTH2"/>
<feature type="compositionally biased region" description="Basic residues" evidence="1">
    <location>
        <begin position="102"/>
        <end position="116"/>
    </location>
</feature>
<feature type="region of interest" description="Disordered" evidence="1">
    <location>
        <begin position="462"/>
        <end position="483"/>
    </location>
</feature>
<evidence type="ECO:0000313" key="3">
    <source>
        <dbReference type="Proteomes" id="UP000218231"/>
    </source>
</evidence>
<protein>
    <submittedName>
        <fullName evidence="2">Uncharacterized protein</fullName>
    </submittedName>
</protein>
<organism evidence="2 3">
    <name type="scientific">Diploscapter pachys</name>
    <dbReference type="NCBI Taxonomy" id="2018661"/>
    <lineage>
        <taxon>Eukaryota</taxon>
        <taxon>Metazoa</taxon>
        <taxon>Ecdysozoa</taxon>
        <taxon>Nematoda</taxon>
        <taxon>Chromadorea</taxon>
        <taxon>Rhabditida</taxon>
        <taxon>Rhabditina</taxon>
        <taxon>Rhabditomorpha</taxon>
        <taxon>Rhabditoidea</taxon>
        <taxon>Rhabditidae</taxon>
        <taxon>Diploscapter</taxon>
    </lineage>
</organism>
<accession>A0A2A2KTH2</accession>
<dbReference type="OrthoDB" id="5857539at2759"/>
<dbReference type="STRING" id="2018661.A0A2A2KTH2"/>
<reference evidence="2 3" key="1">
    <citation type="journal article" date="2017" name="Curr. Biol.">
        <title>Genome architecture and evolution of a unichromosomal asexual nematode.</title>
        <authorList>
            <person name="Fradin H."/>
            <person name="Zegar C."/>
            <person name="Gutwein M."/>
            <person name="Lucas J."/>
            <person name="Kovtun M."/>
            <person name="Corcoran D."/>
            <person name="Baugh L.R."/>
            <person name="Kiontke K."/>
            <person name="Gunsalus K."/>
            <person name="Fitch D.H."/>
            <person name="Piano F."/>
        </authorList>
    </citation>
    <scope>NUCLEOTIDE SEQUENCE [LARGE SCALE GENOMIC DNA]</scope>
    <source>
        <strain evidence="2">PF1309</strain>
    </source>
</reference>
<name>A0A2A2KTH2_9BILA</name>
<evidence type="ECO:0000256" key="1">
    <source>
        <dbReference type="SAM" id="MobiDB-lite"/>
    </source>
</evidence>
<sequence length="509" mass="54226">MAAPNFGDLEYMRTVVKDSNKSRLMSDGECVVCGVNREDMKPSMTEVAEMEKAGQLPSTVGKDGAKPRVYAVKDPALNHECIVMLMEKKCGCTRLPNGKRQRCKKHERKHKAKKARPGMVQDDNSDRMVVSGLKRVDASEMEDGDDDKIDGAYTPDMIYTLGPTGVPVYAKVSTDNNPNAAPKATKDMPTTDGILVRGPMDCPQFIPTDKIPKRKDGKNRYANFTNGKLVKNKNSEHIFVPADGPQLDAPVQLNELQKLLVESNVACAAEIGPKGMCEMRAISGAQKNADAPIGVVVTENGKAYFCQVGGAPLGAGETAQYLATYDKNAPPGAVLAKVLIKDGKAQAYTPAQAANMKNETFRGIVAMGDKRQPVYVPGANPTEAEIKAAIARAEALQSKWPEIFAADAATKSKLAGTSVDEAKLAIKESESDAASVAFMNANEGFRQSSVFMYKDKDGAPGTGTASGRGAAVAGGAGSCPPGAGPDDVRSAAFGMNGYQYEPQSKYLNR</sequence>
<gene>
    <name evidence="2" type="ORF">WR25_23188</name>
</gene>
<feature type="region of interest" description="Disordered" evidence="1">
    <location>
        <begin position="177"/>
        <end position="199"/>
    </location>
</feature>
<feature type="compositionally biased region" description="Gly residues" evidence="1">
    <location>
        <begin position="462"/>
        <end position="477"/>
    </location>
</feature>
<keyword evidence="3" id="KW-1185">Reference proteome</keyword>
<comment type="caution">
    <text evidence="2">The sequence shown here is derived from an EMBL/GenBank/DDBJ whole genome shotgun (WGS) entry which is preliminary data.</text>
</comment>
<feature type="region of interest" description="Disordered" evidence="1">
    <location>
        <begin position="102"/>
        <end position="124"/>
    </location>
</feature>
<dbReference type="Proteomes" id="UP000218231">
    <property type="component" value="Unassembled WGS sequence"/>
</dbReference>
<evidence type="ECO:0000313" key="2">
    <source>
        <dbReference type="EMBL" id="PAV77113.1"/>
    </source>
</evidence>
<dbReference type="EMBL" id="LIAE01007772">
    <property type="protein sequence ID" value="PAV77113.1"/>
    <property type="molecule type" value="Genomic_DNA"/>
</dbReference>